<keyword evidence="7" id="KW-0808">Transferase</keyword>
<evidence type="ECO:0000256" key="13">
    <source>
        <dbReference type="ARBA" id="ARBA00042699"/>
    </source>
</evidence>
<comment type="caution">
    <text evidence="16">The sequence shown here is derived from an EMBL/GenBank/DDBJ whole genome shotgun (WGS) entry which is preliminary data.</text>
</comment>
<dbReference type="GO" id="GO:0008270">
    <property type="term" value="F:zinc ion binding"/>
    <property type="evidence" value="ECO:0007669"/>
    <property type="project" value="TreeGrafter"/>
</dbReference>
<sequence length="371" mass="41340">MSPHRAARNTRTTSSGPNSRVPGLLVLVAGVLVGAVILFWENPKEGGAIEIPRTKEIKHRSLPSNHIRQLISEVDIDRLWSSFIRPMLIERSPGSPGNRLVRELISSHLRSLSAGWSVELDEFDAVTPRGALSFGSIVATLDPSAQHRVVFACHLDSKWFPSDRSGRVFVGATDSAVPCALILEAVTALNSRLQEHKKKGSPVTLQLFFLDGEEAFGQWSETDSLYGARHLAGRLGKEPIKGGGKTQLDAIDLFVLLDLLGAPDPLILNHFQETRSHFLRLHSLERRLHHLNLLQSHPLENSYFHPDLYYGAVEDDHIPFLRKGVPVLHIISTPFPEVWHTYDDTEEKLHPPTVTNLCRIFAAFLSETLSL</sequence>
<dbReference type="PANTHER" id="PTHR12283">
    <property type="entry name" value="GLUTAMINYL-PEPTIDE CYCLOTRANSFERASE"/>
    <property type="match status" value="1"/>
</dbReference>
<dbReference type="PANTHER" id="PTHR12283:SF3">
    <property type="entry name" value="GLUTAMINYL-PEPTIDE CYCLOTRANSFERASE-LIKE PROTEIN"/>
    <property type="match status" value="1"/>
</dbReference>
<feature type="transmembrane region" description="Helical" evidence="14">
    <location>
        <begin position="21"/>
        <end position="40"/>
    </location>
</feature>
<gene>
    <name evidence="16" type="ORF">GDO54_017121</name>
</gene>
<proteinExistence type="inferred from homology"/>
<dbReference type="Proteomes" id="UP001181693">
    <property type="component" value="Unassembled WGS sequence"/>
</dbReference>
<dbReference type="FunFam" id="3.40.630.10:FF:000029">
    <property type="entry name" value="Glutaminyl-peptide cyclotransferase"/>
    <property type="match status" value="1"/>
</dbReference>
<evidence type="ECO:0000256" key="7">
    <source>
        <dbReference type="ARBA" id="ARBA00022679"/>
    </source>
</evidence>
<evidence type="ECO:0000256" key="6">
    <source>
        <dbReference type="ARBA" id="ARBA00022525"/>
    </source>
</evidence>
<dbReference type="Gene3D" id="3.40.630.10">
    <property type="entry name" value="Zn peptidases"/>
    <property type="match status" value="1"/>
</dbReference>
<dbReference type="CDD" id="cd03880">
    <property type="entry name" value="M28_QC_like"/>
    <property type="match status" value="1"/>
</dbReference>
<reference evidence="16" key="1">
    <citation type="thesis" date="2020" institute="ProQuest LLC" country="789 East Eisenhower Parkway, Ann Arbor, MI, USA">
        <title>Comparative Genomics and Chromosome Evolution.</title>
        <authorList>
            <person name="Mudd A.B."/>
        </authorList>
    </citation>
    <scope>NUCLEOTIDE SEQUENCE</scope>
    <source>
        <strain evidence="16">1538</strain>
        <tissue evidence="16">Blood</tissue>
    </source>
</reference>
<dbReference type="GO" id="GO:0005576">
    <property type="term" value="C:extracellular region"/>
    <property type="evidence" value="ECO:0007669"/>
    <property type="project" value="UniProtKB-SubCell"/>
</dbReference>
<feature type="domain" description="Peptidase M28" evidence="15">
    <location>
        <begin position="137"/>
        <end position="364"/>
    </location>
</feature>
<dbReference type="Pfam" id="PF04389">
    <property type="entry name" value="Peptidase_M28"/>
    <property type="match status" value="1"/>
</dbReference>
<keyword evidence="10" id="KW-1015">Disulfide bond</keyword>
<evidence type="ECO:0000256" key="9">
    <source>
        <dbReference type="ARBA" id="ARBA00022833"/>
    </source>
</evidence>
<evidence type="ECO:0000256" key="1">
    <source>
        <dbReference type="ARBA" id="ARBA00000001"/>
    </source>
</evidence>
<dbReference type="InterPro" id="IPR040234">
    <property type="entry name" value="QC/QCL"/>
</dbReference>
<keyword evidence="9" id="KW-0862">Zinc</keyword>
<organism evidence="16 17">
    <name type="scientific">Pyxicephalus adspersus</name>
    <name type="common">African bullfrog</name>
    <dbReference type="NCBI Taxonomy" id="30357"/>
    <lineage>
        <taxon>Eukaryota</taxon>
        <taxon>Metazoa</taxon>
        <taxon>Chordata</taxon>
        <taxon>Craniata</taxon>
        <taxon>Vertebrata</taxon>
        <taxon>Euteleostomi</taxon>
        <taxon>Amphibia</taxon>
        <taxon>Batrachia</taxon>
        <taxon>Anura</taxon>
        <taxon>Neobatrachia</taxon>
        <taxon>Ranoidea</taxon>
        <taxon>Pyxicephalidae</taxon>
        <taxon>Pyxicephalinae</taxon>
        <taxon>Pyxicephalus</taxon>
    </lineage>
</organism>
<keyword evidence="14" id="KW-1133">Transmembrane helix</keyword>
<accession>A0AAV2ZZY7</accession>
<keyword evidence="8" id="KW-0479">Metal-binding</keyword>
<dbReference type="EC" id="2.3.2.5" evidence="4"/>
<evidence type="ECO:0000256" key="2">
    <source>
        <dbReference type="ARBA" id="ARBA00004613"/>
    </source>
</evidence>
<name>A0AAV2ZZY7_PYXAD</name>
<evidence type="ECO:0000256" key="12">
    <source>
        <dbReference type="ARBA" id="ARBA00033159"/>
    </source>
</evidence>
<keyword evidence="6" id="KW-0964">Secreted</keyword>
<dbReference type="AlphaFoldDB" id="A0AAV2ZZY7"/>
<evidence type="ECO:0000256" key="14">
    <source>
        <dbReference type="SAM" id="Phobius"/>
    </source>
</evidence>
<keyword evidence="14" id="KW-0812">Transmembrane</keyword>
<dbReference type="InterPro" id="IPR007484">
    <property type="entry name" value="Peptidase_M28"/>
</dbReference>
<comment type="catalytic activity">
    <reaction evidence="1">
        <text>N-terminal L-glutaminyl-[peptide] = N-terminal 5-oxo-L-prolyl-[peptide] + NH4(+)</text>
        <dbReference type="Rhea" id="RHEA:23652"/>
        <dbReference type="Rhea" id="RHEA-COMP:11736"/>
        <dbReference type="Rhea" id="RHEA-COMP:11846"/>
        <dbReference type="ChEBI" id="CHEBI:28938"/>
        <dbReference type="ChEBI" id="CHEBI:64722"/>
        <dbReference type="ChEBI" id="CHEBI:87215"/>
        <dbReference type="EC" id="2.3.2.5"/>
    </reaction>
</comment>
<evidence type="ECO:0000256" key="3">
    <source>
        <dbReference type="ARBA" id="ARBA00006014"/>
    </source>
</evidence>
<protein>
    <recommendedName>
        <fullName evidence="5">Glutaminyl-peptide cyclotransferase</fullName>
        <ecNumber evidence="4">2.3.2.5</ecNumber>
    </recommendedName>
    <alternativeName>
        <fullName evidence="12">Glutaminyl cyclase</fullName>
    </alternativeName>
    <alternativeName>
        <fullName evidence="13">Glutaminyl-tRNA cyclotransferase</fullName>
    </alternativeName>
</protein>
<evidence type="ECO:0000256" key="5">
    <source>
        <dbReference type="ARBA" id="ARBA00016861"/>
    </source>
</evidence>
<evidence type="ECO:0000256" key="8">
    <source>
        <dbReference type="ARBA" id="ARBA00022723"/>
    </source>
</evidence>
<dbReference type="EMBL" id="DYDO01000007">
    <property type="protein sequence ID" value="DBA20329.1"/>
    <property type="molecule type" value="Genomic_DNA"/>
</dbReference>
<evidence type="ECO:0000313" key="16">
    <source>
        <dbReference type="EMBL" id="DBA20329.1"/>
    </source>
</evidence>
<evidence type="ECO:0000256" key="11">
    <source>
        <dbReference type="ARBA" id="ARBA00023315"/>
    </source>
</evidence>
<dbReference type="GO" id="GO:0016603">
    <property type="term" value="F:glutaminyl-peptide cyclotransferase activity"/>
    <property type="evidence" value="ECO:0007669"/>
    <property type="project" value="UniProtKB-EC"/>
</dbReference>
<evidence type="ECO:0000256" key="4">
    <source>
        <dbReference type="ARBA" id="ARBA00012012"/>
    </source>
</evidence>
<keyword evidence="14" id="KW-0472">Membrane</keyword>
<evidence type="ECO:0000256" key="10">
    <source>
        <dbReference type="ARBA" id="ARBA00023157"/>
    </source>
</evidence>
<keyword evidence="11" id="KW-0012">Acyltransferase</keyword>
<comment type="subcellular location">
    <subcellularLocation>
        <location evidence="2">Secreted</location>
    </subcellularLocation>
</comment>
<evidence type="ECO:0000259" key="15">
    <source>
        <dbReference type="Pfam" id="PF04389"/>
    </source>
</evidence>
<keyword evidence="17" id="KW-1185">Reference proteome</keyword>
<evidence type="ECO:0000313" key="17">
    <source>
        <dbReference type="Proteomes" id="UP001181693"/>
    </source>
</evidence>
<dbReference type="InterPro" id="IPR037457">
    <property type="entry name" value="M28_QC"/>
</dbReference>
<dbReference type="SUPFAM" id="SSF53187">
    <property type="entry name" value="Zn-dependent exopeptidases"/>
    <property type="match status" value="1"/>
</dbReference>
<comment type="similarity">
    <text evidence="3">Belongs to the glutaminyl-peptide cyclotransferase family.</text>
</comment>